<dbReference type="EMBL" id="QKRB01000057">
    <property type="protein sequence ID" value="PZD93504.1"/>
    <property type="molecule type" value="Genomic_DNA"/>
</dbReference>
<dbReference type="Pfam" id="PF12945">
    <property type="entry name" value="PilZNR"/>
    <property type="match status" value="1"/>
</dbReference>
<evidence type="ECO:0000313" key="4">
    <source>
        <dbReference type="Proteomes" id="UP000249522"/>
    </source>
</evidence>
<reference evidence="3 4" key="1">
    <citation type="submission" date="2018-06" db="EMBL/GenBank/DDBJ databases">
        <title>Paenibacillus imtechensis sp. nov.</title>
        <authorList>
            <person name="Pinnaka A.K."/>
            <person name="Singh H."/>
            <person name="Kaur M."/>
        </authorList>
    </citation>
    <scope>NUCLEOTIDE SEQUENCE [LARGE SCALE GENOMIC DNA]</scope>
    <source>
        <strain evidence="3 4">SMB1</strain>
    </source>
</reference>
<dbReference type="AlphaFoldDB" id="A0A2W1LGB8"/>
<name>A0A2W1LGB8_9BACL</name>
<dbReference type="Gene3D" id="2.40.10.220">
    <property type="entry name" value="predicted glycosyltransferase like domains"/>
    <property type="match status" value="1"/>
</dbReference>
<dbReference type="OrthoDB" id="1951449at2"/>
<organism evidence="3 4">
    <name type="scientific">Paenibacillus sambharensis</name>
    <dbReference type="NCBI Taxonomy" id="1803190"/>
    <lineage>
        <taxon>Bacteria</taxon>
        <taxon>Bacillati</taxon>
        <taxon>Bacillota</taxon>
        <taxon>Bacilli</taxon>
        <taxon>Bacillales</taxon>
        <taxon>Paenibacillaceae</taxon>
        <taxon>Paenibacillus</taxon>
    </lineage>
</organism>
<dbReference type="Proteomes" id="UP000249522">
    <property type="component" value="Unassembled WGS sequence"/>
</dbReference>
<sequence length="217" mass="24912">MLPKVNQVLILQVASSDEEEAKIEYKSRIADIQEGRLLIEVPMLEQTGRLKKLYLGDELSAYFLNEEGVKHYFSSHVLGFRQDVLRLVEIKMPEPDSITKIQRRSFLRVSAELEMAIRLNGDQRFIVHTDDVGGGGISFLAEGARDVKAGDSLECWLLLPYKNGSLEHANFKAEIVRVKLLESGRKQVMVKYISITDGERQKIIRYCFERQLEVRKQ</sequence>
<proteinExistence type="predicted"/>
<dbReference type="InterPro" id="IPR009926">
    <property type="entry name" value="T3SS_YcgR_PilZN"/>
</dbReference>
<accession>A0A2W1LGB8</accession>
<dbReference type="GO" id="GO:0016740">
    <property type="term" value="F:transferase activity"/>
    <property type="evidence" value="ECO:0007669"/>
    <property type="project" value="UniProtKB-KW"/>
</dbReference>
<keyword evidence="4" id="KW-1185">Reference proteome</keyword>
<feature type="domain" description="Type III secretion system flagellar brake protein YcgR PilZN" evidence="2">
    <location>
        <begin position="4"/>
        <end position="93"/>
    </location>
</feature>
<evidence type="ECO:0000259" key="2">
    <source>
        <dbReference type="Pfam" id="PF12945"/>
    </source>
</evidence>
<dbReference type="RefSeq" id="WP_111149173.1">
    <property type="nucleotide sequence ID" value="NZ_QKRB01000057.1"/>
</dbReference>
<feature type="domain" description="PilZ" evidence="1">
    <location>
        <begin position="102"/>
        <end position="209"/>
    </location>
</feature>
<keyword evidence="3" id="KW-0808">Transferase</keyword>
<protein>
    <submittedName>
        <fullName evidence="3">Glycosyl transferase</fullName>
    </submittedName>
</protein>
<dbReference type="GO" id="GO:0035438">
    <property type="term" value="F:cyclic-di-GMP binding"/>
    <property type="evidence" value="ECO:0007669"/>
    <property type="project" value="InterPro"/>
</dbReference>
<dbReference type="InterPro" id="IPR009875">
    <property type="entry name" value="PilZ_domain"/>
</dbReference>
<evidence type="ECO:0000313" key="3">
    <source>
        <dbReference type="EMBL" id="PZD93504.1"/>
    </source>
</evidence>
<gene>
    <name evidence="3" type="ORF">DNH61_23065</name>
</gene>
<evidence type="ECO:0000259" key="1">
    <source>
        <dbReference type="Pfam" id="PF07238"/>
    </source>
</evidence>
<comment type="caution">
    <text evidence="3">The sequence shown here is derived from an EMBL/GenBank/DDBJ whole genome shotgun (WGS) entry which is preliminary data.</text>
</comment>
<dbReference type="Pfam" id="PF07238">
    <property type="entry name" value="PilZ"/>
    <property type="match status" value="1"/>
</dbReference>